<dbReference type="eggNOG" id="COG0863">
    <property type="taxonomic scope" value="Bacteria"/>
</dbReference>
<dbReference type="Gene3D" id="3.40.50.150">
    <property type="entry name" value="Vaccinia Virus protein VP39"/>
    <property type="match status" value="1"/>
</dbReference>
<reference evidence="4" key="1">
    <citation type="journal article" date="2015" name="PeerJ">
        <title>First genomic representation of candidate bacterial phylum KSB3 points to enhanced environmental sensing as a trigger of wastewater bulking.</title>
        <authorList>
            <person name="Sekiguchi Y."/>
            <person name="Ohashi A."/>
            <person name="Parks D.H."/>
            <person name="Yamauchi T."/>
            <person name="Tyson G.W."/>
            <person name="Hugenholtz P."/>
        </authorList>
    </citation>
    <scope>NUCLEOTIDE SEQUENCE [LARGE SCALE GENOMIC DNA]</scope>
</reference>
<dbReference type="InterPro" id="IPR029063">
    <property type="entry name" value="SAM-dependent_MTases_sf"/>
</dbReference>
<accession>A0A081C4W1</accession>
<keyword evidence="2 4" id="KW-0808">Transferase</keyword>
<evidence type="ECO:0000313" key="5">
    <source>
        <dbReference type="Proteomes" id="UP000030661"/>
    </source>
</evidence>
<dbReference type="GO" id="GO:0032259">
    <property type="term" value="P:methylation"/>
    <property type="evidence" value="ECO:0007669"/>
    <property type="project" value="UniProtKB-KW"/>
</dbReference>
<dbReference type="InterPro" id="IPR001091">
    <property type="entry name" value="RM_Methyltransferase"/>
</dbReference>
<dbReference type="EMBL" id="DF820470">
    <property type="protein sequence ID" value="GAK59616.1"/>
    <property type="molecule type" value="Genomic_DNA"/>
</dbReference>
<evidence type="ECO:0000259" key="3">
    <source>
        <dbReference type="Pfam" id="PF01555"/>
    </source>
</evidence>
<dbReference type="GO" id="GO:0003677">
    <property type="term" value="F:DNA binding"/>
    <property type="evidence" value="ECO:0007669"/>
    <property type="project" value="InterPro"/>
</dbReference>
<name>A0A081C4W1_VECG1</name>
<evidence type="ECO:0000256" key="1">
    <source>
        <dbReference type="ARBA" id="ARBA00022603"/>
    </source>
</evidence>
<evidence type="ECO:0000313" key="4">
    <source>
        <dbReference type="EMBL" id="GAK59616.1"/>
    </source>
</evidence>
<gene>
    <name evidence="4" type="ORF">U27_06601</name>
</gene>
<proteinExistence type="predicted"/>
<dbReference type="HOGENOM" id="CLU_1802289_0_0_0"/>
<keyword evidence="5" id="KW-1185">Reference proteome</keyword>
<sequence length="143" mass="15908">MRKPIGDWVESRLKKLGEHDLSRHNSVNDSGFGRDISRWVGKQTVLPSNVLTIALVGKNKGHPAVFLVDLPLFFIKLLCPEDGLVIDPFAGSGTTGIAALSLGRTSVMIENNLQYCQEAERRLREETAAQSHEIIFQLSLWPK</sequence>
<keyword evidence="1 4" id="KW-0489">Methyltransferase</keyword>
<dbReference type="STRING" id="1499967.U27_06601"/>
<evidence type="ECO:0000256" key="2">
    <source>
        <dbReference type="ARBA" id="ARBA00022679"/>
    </source>
</evidence>
<protein>
    <submittedName>
        <fullName evidence="4">DNA-methyltransferase, cytosine-specific</fullName>
    </submittedName>
</protein>
<dbReference type="AlphaFoldDB" id="A0A081C4W1"/>
<feature type="domain" description="DNA methylase N-4/N-6" evidence="3">
    <location>
        <begin position="58"/>
        <end position="120"/>
    </location>
</feature>
<dbReference type="PRINTS" id="PR00508">
    <property type="entry name" value="S21N4MTFRASE"/>
</dbReference>
<dbReference type="Proteomes" id="UP000030661">
    <property type="component" value="Unassembled WGS sequence"/>
</dbReference>
<dbReference type="SUPFAM" id="SSF53335">
    <property type="entry name" value="S-adenosyl-L-methionine-dependent methyltransferases"/>
    <property type="match status" value="1"/>
</dbReference>
<dbReference type="GO" id="GO:0008170">
    <property type="term" value="F:N-methyltransferase activity"/>
    <property type="evidence" value="ECO:0007669"/>
    <property type="project" value="InterPro"/>
</dbReference>
<dbReference type="Pfam" id="PF01555">
    <property type="entry name" value="N6_N4_Mtase"/>
    <property type="match status" value="1"/>
</dbReference>
<organism evidence="4">
    <name type="scientific">Vecturithrix granuli</name>
    <dbReference type="NCBI Taxonomy" id="1499967"/>
    <lineage>
        <taxon>Bacteria</taxon>
        <taxon>Candidatus Moduliflexota</taxon>
        <taxon>Candidatus Vecturitrichia</taxon>
        <taxon>Candidatus Vecturitrichales</taxon>
        <taxon>Candidatus Vecturitrichaceae</taxon>
        <taxon>Candidatus Vecturithrix</taxon>
    </lineage>
</organism>
<dbReference type="InterPro" id="IPR002941">
    <property type="entry name" value="DNA_methylase_N4/N6"/>
</dbReference>